<evidence type="ECO:0000313" key="1">
    <source>
        <dbReference type="EMBL" id="KAJ4432184.1"/>
    </source>
</evidence>
<name>A0ABQ8SEA1_PERAM</name>
<organism evidence="1 2">
    <name type="scientific">Periplaneta americana</name>
    <name type="common">American cockroach</name>
    <name type="synonym">Blatta americana</name>
    <dbReference type="NCBI Taxonomy" id="6978"/>
    <lineage>
        <taxon>Eukaryota</taxon>
        <taxon>Metazoa</taxon>
        <taxon>Ecdysozoa</taxon>
        <taxon>Arthropoda</taxon>
        <taxon>Hexapoda</taxon>
        <taxon>Insecta</taxon>
        <taxon>Pterygota</taxon>
        <taxon>Neoptera</taxon>
        <taxon>Polyneoptera</taxon>
        <taxon>Dictyoptera</taxon>
        <taxon>Blattodea</taxon>
        <taxon>Blattoidea</taxon>
        <taxon>Blattidae</taxon>
        <taxon>Blattinae</taxon>
        <taxon>Periplaneta</taxon>
    </lineage>
</organism>
<sequence>MEDDEEAAKKQSVVDLEELYVWLQQFEDPTIDDSHRRVDIIAINRRTQRAMVLDPTICFERDTNQALQMNGDKRAKYVPCLPYLSEKYGISLYNWDVAGLLFGARGDNAGEMSPGSSTESYAAFARIGLRENPGENLNQATCPDRSCVRAWVGSPFGLWFLPRFSPAVGLKPDGLWRVYGESLASTPLI</sequence>
<reference evidence="1 2" key="1">
    <citation type="journal article" date="2022" name="Allergy">
        <title>Genome assembly and annotation of Periplaneta americana reveal a comprehensive cockroach allergen profile.</title>
        <authorList>
            <person name="Wang L."/>
            <person name="Xiong Q."/>
            <person name="Saelim N."/>
            <person name="Wang L."/>
            <person name="Nong W."/>
            <person name="Wan A.T."/>
            <person name="Shi M."/>
            <person name="Liu X."/>
            <person name="Cao Q."/>
            <person name="Hui J.H.L."/>
            <person name="Sookrung N."/>
            <person name="Leung T.F."/>
            <person name="Tungtrongchitr A."/>
            <person name="Tsui S.K.W."/>
        </authorList>
    </citation>
    <scope>NUCLEOTIDE SEQUENCE [LARGE SCALE GENOMIC DNA]</scope>
    <source>
        <strain evidence="1">PWHHKU_190912</strain>
    </source>
</reference>
<gene>
    <name evidence="1" type="ORF">ANN_20800</name>
</gene>
<protein>
    <submittedName>
        <fullName evidence="1">Uncharacterized protein</fullName>
    </submittedName>
</protein>
<evidence type="ECO:0000313" key="2">
    <source>
        <dbReference type="Proteomes" id="UP001148838"/>
    </source>
</evidence>
<comment type="caution">
    <text evidence="1">The sequence shown here is derived from an EMBL/GenBank/DDBJ whole genome shotgun (WGS) entry which is preliminary data.</text>
</comment>
<dbReference type="EMBL" id="JAJSOF020000029">
    <property type="protein sequence ID" value="KAJ4432184.1"/>
    <property type="molecule type" value="Genomic_DNA"/>
</dbReference>
<accession>A0ABQ8SEA1</accession>
<proteinExistence type="predicted"/>
<keyword evidence="2" id="KW-1185">Reference proteome</keyword>
<dbReference type="Proteomes" id="UP001148838">
    <property type="component" value="Unassembled WGS sequence"/>
</dbReference>